<dbReference type="SUPFAM" id="SSF52218">
    <property type="entry name" value="Flavoproteins"/>
    <property type="match status" value="1"/>
</dbReference>
<dbReference type="Proteomes" id="UP000077384">
    <property type="component" value="Unassembled WGS sequence"/>
</dbReference>
<gene>
    <name evidence="5" type="ORF">CLCOS_23550</name>
    <name evidence="4" type="ORF">WX73_02593</name>
</gene>
<dbReference type="Gene3D" id="3.40.50.360">
    <property type="match status" value="1"/>
</dbReference>
<dbReference type="Pfam" id="PF03358">
    <property type="entry name" value="FMN_red"/>
    <property type="match status" value="1"/>
</dbReference>
<protein>
    <submittedName>
        <fullName evidence="4">NADPH-dependent FMN reductase</fullName>
    </submittedName>
</protein>
<feature type="domain" description="NADPH-dependent FMN reductase-like" evidence="3">
    <location>
        <begin position="1"/>
        <end position="103"/>
    </location>
</feature>
<dbReference type="PANTHER" id="PTHR43278:SF4">
    <property type="entry name" value="NAD(P)H-DEPENDENT FMN-CONTAINING OXIDOREDUCTASE YWQN-RELATED"/>
    <property type="match status" value="1"/>
</dbReference>
<reference evidence="5 7" key="2">
    <citation type="journal article" date="2016" name="Front. Microbiol.">
        <title>Industrial Acetogenic Biocatalysts: A Comparative Metabolic and Genomic Analysis.</title>
        <authorList>
            <person name="Bengelsdorf F."/>
            <person name="Poehlein A."/>
            <person name="Sonja S."/>
            <person name="Erz C."/>
            <person name="Hummel T."/>
            <person name="Hoffmeister S."/>
            <person name="Daniel R."/>
            <person name="Durre P."/>
        </authorList>
    </citation>
    <scope>NUCLEOTIDE SEQUENCE [LARGE SCALE GENOMIC DNA]</scope>
    <source>
        <strain evidence="5 7">PTA-10522</strain>
    </source>
</reference>
<dbReference type="Proteomes" id="UP000093694">
    <property type="component" value="Unassembled WGS sequence"/>
</dbReference>
<dbReference type="InterPro" id="IPR029039">
    <property type="entry name" value="Flavoprotein-like_sf"/>
</dbReference>
<dbReference type="RefSeq" id="WP_063602269.1">
    <property type="nucleotide sequence ID" value="NZ_LITQ01000035.1"/>
</dbReference>
<dbReference type="PATRIC" id="fig|1705578.3.peg.2858"/>
<dbReference type="InterPro" id="IPR051796">
    <property type="entry name" value="ISF_SsuE-like"/>
</dbReference>
<keyword evidence="1" id="KW-0285">Flavoprotein</keyword>
<name>A0A168QA35_9CLOT</name>
<evidence type="ECO:0000313" key="4">
    <source>
        <dbReference type="EMBL" id="OAA88829.1"/>
    </source>
</evidence>
<evidence type="ECO:0000313" key="7">
    <source>
        <dbReference type="Proteomes" id="UP000093694"/>
    </source>
</evidence>
<evidence type="ECO:0000256" key="1">
    <source>
        <dbReference type="ARBA" id="ARBA00022630"/>
    </source>
</evidence>
<keyword evidence="2" id="KW-0288">FMN</keyword>
<keyword evidence="7" id="KW-1185">Reference proteome</keyword>
<dbReference type="InterPro" id="IPR005025">
    <property type="entry name" value="FMN_Rdtase-like_dom"/>
</dbReference>
<reference evidence="4 6" key="1">
    <citation type="journal article" date="2015" name="Biotechnol. Bioeng.">
        <title>Genome sequence and phenotypic characterization of Caulobacter segnis.</title>
        <authorList>
            <person name="Patel S."/>
            <person name="Fletcher B."/>
            <person name="Scott D.C."/>
            <person name="Ely B."/>
        </authorList>
    </citation>
    <scope>NUCLEOTIDE SEQUENCE [LARGE SCALE GENOMIC DNA]</scope>
    <source>
        <strain evidence="4 6">PS02</strain>
    </source>
</reference>
<dbReference type="EMBL" id="LITQ01000035">
    <property type="protein sequence ID" value="OAA88829.1"/>
    <property type="molecule type" value="Genomic_DNA"/>
</dbReference>
<dbReference type="PANTHER" id="PTHR43278">
    <property type="entry name" value="NAD(P)H-DEPENDENT FMN-CONTAINING OXIDOREDUCTASE YWQN-RELATED"/>
    <property type="match status" value="1"/>
</dbReference>
<dbReference type="EMBL" id="LROR01000052">
    <property type="protein sequence ID" value="OBR93592.1"/>
    <property type="molecule type" value="Genomic_DNA"/>
</dbReference>
<evidence type="ECO:0000259" key="3">
    <source>
        <dbReference type="Pfam" id="PF03358"/>
    </source>
</evidence>
<evidence type="ECO:0000256" key="2">
    <source>
        <dbReference type="ARBA" id="ARBA00022643"/>
    </source>
</evidence>
<dbReference type="AlphaFoldDB" id="A0A168QA35"/>
<dbReference type="GO" id="GO:0016491">
    <property type="term" value="F:oxidoreductase activity"/>
    <property type="evidence" value="ECO:0007669"/>
    <property type="project" value="InterPro"/>
</dbReference>
<evidence type="ECO:0000313" key="5">
    <source>
        <dbReference type="EMBL" id="OBR93592.1"/>
    </source>
</evidence>
<comment type="caution">
    <text evidence="4">The sequence shown here is derived from an EMBL/GenBank/DDBJ whole genome shotgun (WGS) entry which is preliminary data.</text>
</comment>
<evidence type="ECO:0000313" key="6">
    <source>
        <dbReference type="Proteomes" id="UP000077384"/>
    </source>
</evidence>
<accession>A0A168QA35</accession>
<proteinExistence type="predicted"/>
<organism evidence="4 6">
    <name type="scientific">Clostridium coskatii</name>
    <dbReference type="NCBI Taxonomy" id="1705578"/>
    <lineage>
        <taxon>Bacteria</taxon>
        <taxon>Bacillati</taxon>
        <taxon>Bacillota</taxon>
        <taxon>Clostridia</taxon>
        <taxon>Eubacteriales</taxon>
        <taxon>Clostridiaceae</taxon>
        <taxon>Clostridium</taxon>
    </lineage>
</organism>
<sequence length="186" mass="21147">MKITIINGCRNDNQLEIETVNKICGSLKKKNMDYVVNNLNNIKPKPCIGCDCCQNVNPGICTINDGINDILKQYLNSDMSIIITPIEFGCCNSITKNFIDRTEPLFLPYQVSKGGKSMMKPRYNRYPNIIFIGIMEAKDNDCIHNFNEMVTSCNLSKASNRVIIKNITEKTDLHSFNDFKFIGKEM</sequence>